<protein>
    <submittedName>
        <fullName evidence="3">Tripartite-type tricarboxylate transporter receptor subunit TctC</fullName>
    </submittedName>
</protein>
<gene>
    <name evidence="3" type="ORF">B0H99_10774</name>
</gene>
<keyword evidence="4" id="KW-1185">Reference proteome</keyword>
<comment type="caution">
    <text evidence="3">The sequence shown here is derived from an EMBL/GenBank/DDBJ whole genome shotgun (WGS) entry which is preliminary data.</text>
</comment>
<dbReference type="PANTHER" id="PTHR42928:SF3">
    <property type="entry name" value="UPF0065 PROTEIN YFLP"/>
    <property type="match status" value="1"/>
</dbReference>
<dbReference type="AlphaFoldDB" id="A0A2P8GQK7"/>
<proteinExistence type="inferred from homology"/>
<keyword evidence="3" id="KW-0675">Receptor</keyword>
<feature type="signal peptide" evidence="2">
    <location>
        <begin position="1"/>
        <end position="26"/>
    </location>
</feature>
<feature type="chain" id="PRO_5038858752" evidence="2">
    <location>
        <begin position="27"/>
        <end position="327"/>
    </location>
</feature>
<dbReference type="PIRSF" id="PIRSF017082">
    <property type="entry name" value="YflP"/>
    <property type="match status" value="1"/>
</dbReference>
<dbReference type="PANTHER" id="PTHR42928">
    <property type="entry name" value="TRICARBOXYLATE-BINDING PROTEIN"/>
    <property type="match status" value="1"/>
</dbReference>
<evidence type="ECO:0000256" key="2">
    <source>
        <dbReference type="SAM" id="SignalP"/>
    </source>
</evidence>
<comment type="similarity">
    <text evidence="1">Belongs to the UPF0065 (bug) family.</text>
</comment>
<name>A0A2P8GQK7_9BACL</name>
<dbReference type="RefSeq" id="WP_106533627.1">
    <property type="nucleotide sequence ID" value="NZ_PYAT01000007.1"/>
</dbReference>
<accession>A0A2P8GQK7</accession>
<dbReference type="PROSITE" id="PS51257">
    <property type="entry name" value="PROKAR_LIPOPROTEIN"/>
    <property type="match status" value="1"/>
</dbReference>
<dbReference type="Gene3D" id="3.40.190.10">
    <property type="entry name" value="Periplasmic binding protein-like II"/>
    <property type="match status" value="1"/>
</dbReference>
<organism evidence="3 4">
    <name type="scientific">Planomicrobium soli</name>
    <dbReference type="NCBI Taxonomy" id="1176648"/>
    <lineage>
        <taxon>Bacteria</taxon>
        <taxon>Bacillati</taxon>
        <taxon>Bacillota</taxon>
        <taxon>Bacilli</taxon>
        <taxon>Bacillales</taxon>
        <taxon>Caryophanaceae</taxon>
        <taxon>Planomicrobium</taxon>
    </lineage>
</organism>
<keyword evidence="2" id="KW-0732">Signal</keyword>
<dbReference type="Gene3D" id="3.40.190.150">
    <property type="entry name" value="Bordetella uptake gene, domain 1"/>
    <property type="match status" value="1"/>
</dbReference>
<dbReference type="EMBL" id="PYAT01000007">
    <property type="protein sequence ID" value="PSL36253.1"/>
    <property type="molecule type" value="Genomic_DNA"/>
</dbReference>
<dbReference type="InterPro" id="IPR042100">
    <property type="entry name" value="Bug_dom1"/>
</dbReference>
<sequence>MKKLLTYIGLSSLLILGGCSSGGSGAEAEQFPTKPIELVAPATPGGGWDATARAIQKILKDEELVEGNINVVNKPGGSGEVGWQYLKGKDAHSLAINSSLLITNNLLGQSELSYEDFTPLAVLTTEWISIAVANDSPFADAKQLMEQLKEDPSSIKIALAPGLGNNDHLSFVQAAKEYGVDVSKLNILIYESGGDVVTALLGGHVDVATMSISESKEQHLAGKFKVISVSSAERLEGLEEVPTWQEQGVDMVFPHWRGILGPPDMTEEEIAYYDKAIGDMVETEAWTELMKNNEWELFYKNSAESAEFLKEQTQMYDTLLSESGLTD</sequence>
<dbReference type="Proteomes" id="UP000242682">
    <property type="component" value="Unassembled WGS sequence"/>
</dbReference>
<evidence type="ECO:0000313" key="4">
    <source>
        <dbReference type="Proteomes" id="UP000242682"/>
    </source>
</evidence>
<dbReference type="InterPro" id="IPR005064">
    <property type="entry name" value="BUG"/>
</dbReference>
<evidence type="ECO:0000256" key="1">
    <source>
        <dbReference type="ARBA" id="ARBA00006987"/>
    </source>
</evidence>
<dbReference type="CDD" id="cd07012">
    <property type="entry name" value="PBP2_Bug_TTT"/>
    <property type="match status" value="1"/>
</dbReference>
<evidence type="ECO:0000313" key="3">
    <source>
        <dbReference type="EMBL" id="PSL36253.1"/>
    </source>
</evidence>
<dbReference type="Pfam" id="PF03401">
    <property type="entry name" value="TctC"/>
    <property type="match status" value="1"/>
</dbReference>
<dbReference type="SUPFAM" id="SSF53850">
    <property type="entry name" value="Periplasmic binding protein-like II"/>
    <property type="match status" value="1"/>
</dbReference>
<dbReference type="OrthoDB" id="9780943at2"/>
<reference evidence="3 4" key="1">
    <citation type="submission" date="2018-03" db="EMBL/GenBank/DDBJ databases">
        <title>Genomic Encyclopedia of Type Strains, Phase III (KMG-III): the genomes of soil and plant-associated and newly described type strains.</title>
        <authorList>
            <person name="Whitman W."/>
        </authorList>
    </citation>
    <scope>NUCLEOTIDE SEQUENCE [LARGE SCALE GENOMIC DNA]</scope>
    <source>
        <strain evidence="3 4">CGMCC 1.12259</strain>
    </source>
</reference>